<evidence type="ECO:0000313" key="3">
    <source>
        <dbReference type="Proteomes" id="UP000014115"/>
    </source>
</evidence>
<dbReference type="AlphaFoldDB" id="K2KCR9"/>
<dbReference type="STRING" id="740709.A10D4_05447"/>
<dbReference type="GO" id="GO:0004305">
    <property type="term" value="F:ethanolamine kinase activity"/>
    <property type="evidence" value="ECO:0007669"/>
    <property type="project" value="TreeGrafter"/>
</dbReference>
<dbReference type="InterPro" id="IPR002575">
    <property type="entry name" value="Aminoglycoside_PTrfase"/>
</dbReference>
<protein>
    <submittedName>
        <fullName evidence="2">LPS biosynthesis choline kinase</fullName>
    </submittedName>
</protein>
<dbReference type="SUPFAM" id="SSF56112">
    <property type="entry name" value="Protein kinase-like (PK-like)"/>
    <property type="match status" value="1"/>
</dbReference>
<comment type="caution">
    <text evidence="2">The sequence shown here is derived from an EMBL/GenBank/DDBJ whole genome shotgun (WGS) entry which is preliminary data.</text>
</comment>
<keyword evidence="2" id="KW-0418">Kinase</keyword>
<feature type="domain" description="Aminoglycoside phosphotransferase" evidence="1">
    <location>
        <begin position="17"/>
        <end position="236"/>
    </location>
</feature>
<dbReference type="GO" id="GO:0005737">
    <property type="term" value="C:cytoplasm"/>
    <property type="evidence" value="ECO:0007669"/>
    <property type="project" value="TreeGrafter"/>
</dbReference>
<dbReference type="Gene3D" id="3.30.200.20">
    <property type="entry name" value="Phosphorylase Kinase, domain 1"/>
    <property type="match status" value="1"/>
</dbReference>
<evidence type="ECO:0000313" key="2">
    <source>
        <dbReference type="EMBL" id="EKE84487.1"/>
    </source>
</evidence>
<dbReference type="eggNOG" id="COG0510">
    <property type="taxonomic scope" value="Bacteria"/>
</dbReference>
<accession>K2KCR9</accession>
<keyword evidence="3" id="KW-1185">Reference proteome</keyword>
<dbReference type="GO" id="GO:0006646">
    <property type="term" value="P:phosphatidylethanolamine biosynthetic process"/>
    <property type="evidence" value="ECO:0007669"/>
    <property type="project" value="TreeGrafter"/>
</dbReference>
<dbReference type="Proteomes" id="UP000014115">
    <property type="component" value="Unassembled WGS sequence"/>
</dbReference>
<dbReference type="Pfam" id="PF01636">
    <property type="entry name" value="APH"/>
    <property type="match status" value="1"/>
</dbReference>
<organism evidence="2 3">
    <name type="scientific">Idiomarina xiamenensis 10-D-4</name>
    <dbReference type="NCBI Taxonomy" id="740709"/>
    <lineage>
        <taxon>Bacteria</taxon>
        <taxon>Pseudomonadati</taxon>
        <taxon>Pseudomonadota</taxon>
        <taxon>Gammaproteobacteria</taxon>
        <taxon>Alteromonadales</taxon>
        <taxon>Idiomarinaceae</taxon>
        <taxon>Idiomarina</taxon>
    </lineage>
</organism>
<gene>
    <name evidence="2" type="ORF">A10D4_05447</name>
</gene>
<dbReference type="PATRIC" id="fig|740709.3.peg.1110"/>
<name>K2KCR9_9GAMM</name>
<evidence type="ECO:0000259" key="1">
    <source>
        <dbReference type="Pfam" id="PF01636"/>
    </source>
</evidence>
<dbReference type="PANTHER" id="PTHR22603:SF66">
    <property type="entry name" value="ETHANOLAMINE KINASE"/>
    <property type="match status" value="1"/>
</dbReference>
<dbReference type="InterPro" id="IPR011009">
    <property type="entry name" value="Kinase-like_dom_sf"/>
</dbReference>
<dbReference type="Gene3D" id="3.90.1200.10">
    <property type="match status" value="1"/>
</dbReference>
<dbReference type="EMBL" id="AMRG01000005">
    <property type="protein sequence ID" value="EKE84487.1"/>
    <property type="molecule type" value="Genomic_DNA"/>
</dbReference>
<reference evidence="2 3" key="1">
    <citation type="journal article" date="2012" name="J. Bacteriol.">
        <title>Genome Sequence of Idiomarina xiamenensis Type Strain 10-D-4.</title>
        <authorList>
            <person name="Lai Q."/>
            <person name="Wang L."/>
            <person name="Wang W."/>
            <person name="Shao Z."/>
        </authorList>
    </citation>
    <scope>NUCLEOTIDE SEQUENCE [LARGE SCALE GENOMIC DNA]</scope>
    <source>
        <strain evidence="2 3">10-D-4</strain>
    </source>
</reference>
<dbReference type="RefSeq" id="WP_008488227.1">
    <property type="nucleotide sequence ID" value="NZ_AMRG01000005.1"/>
</dbReference>
<proteinExistence type="predicted"/>
<dbReference type="PANTHER" id="PTHR22603">
    <property type="entry name" value="CHOLINE/ETHANOALAMINE KINASE"/>
    <property type="match status" value="1"/>
</dbReference>
<dbReference type="OrthoDB" id="179763at2"/>
<keyword evidence="2" id="KW-0808">Transferase</keyword>
<sequence>MLGEWLKHLPIKGPWQVEPALSGVSNQVYVISNGQQRYVLKRFCHDHPYGLDRQQEVQLQQQLAQQGLAAEVIHYDAERGLLLQQFVPAPALAQTKMTEVERVRIVAENLAHIHRIQVNLASWSLRQRVDSYLQSLAQFDAATAANFRRRLRDYRELLDSWGAHPVFCHNDLAYQHILLTQPNNCVLDWEYAGYGERLFDIASTIVVNRLSAASSLSLVHAYEGISGQNIDWQRLQCWIALVKQVNQLWFELHHKLQQT</sequence>